<dbReference type="PANTHER" id="PTHR33273">
    <property type="entry name" value="DOMAIN-CONTAINING PROTEIN, PUTATIVE-RELATED"/>
    <property type="match status" value="1"/>
</dbReference>
<feature type="non-terminal residue" evidence="2">
    <location>
        <position position="1"/>
    </location>
</feature>
<keyword evidence="2" id="KW-0808">Transferase</keyword>
<accession>E2B316</accession>
<dbReference type="InParanoid" id="E2B316"/>
<dbReference type="SUPFAM" id="SSF56219">
    <property type="entry name" value="DNase I-like"/>
    <property type="match status" value="1"/>
</dbReference>
<dbReference type="PANTHER" id="PTHR33273:SF2">
    <property type="entry name" value="ENDONUCLEASE_EXONUCLEASE_PHOSPHATASE DOMAIN-CONTAINING PROTEIN"/>
    <property type="match status" value="1"/>
</dbReference>
<feature type="domain" description="Endonuclease/exonuclease/phosphatase" evidence="1">
    <location>
        <begin position="2"/>
        <end position="98"/>
    </location>
</feature>
<evidence type="ECO:0000313" key="2">
    <source>
        <dbReference type="EMBL" id="EFN89914.1"/>
    </source>
</evidence>
<dbReference type="EMBL" id="GL445252">
    <property type="protein sequence ID" value="EFN89914.1"/>
    <property type="molecule type" value="Genomic_DNA"/>
</dbReference>
<dbReference type="InterPro" id="IPR036691">
    <property type="entry name" value="Endo/exonu/phosph_ase_sf"/>
</dbReference>
<dbReference type="Proteomes" id="UP000008237">
    <property type="component" value="Unassembled WGS sequence"/>
</dbReference>
<dbReference type="STRING" id="610380.E2B316"/>
<keyword evidence="2" id="KW-0548">Nucleotidyltransferase</keyword>
<dbReference type="InterPro" id="IPR005135">
    <property type="entry name" value="Endo/exonuclease/phosphatase"/>
</dbReference>
<feature type="non-terminal residue" evidence="2">
    <location>
        <position position="160"/>
    </location>
</feature>
<sequence length="160" mass="18579">KQFAEFFETLGNRFLAAGDFNAKHQLWGSRLINPKGRMLYNVIINKKMEAISQSMPTYWPTDRRKIPDIIDFGIIKGISKKYFKVETSPELSSDHSPLTINVSKRVIMEMQPCKLHNKKTNWQQFRELVVETLSTQLPLKDENDITQAVEYFNTNIQQAA</sequence>
<keyword evidence="2" id="KW-0695">RNA-directed DNA polymerase</keyword>
<proteinExistence type="predicted"/>
<dbReference type="GO" id="GO:0003964">
    <property type="term" value="F:RNA-directed DNA polymerase activity"/>
    <property type="evidence" value="ECO:0007669"/>
    <property type="project" value="UniProtKB-KW"/>
</dbReference>
<organism evidence="3">
    <name type="scientific">Harpegnathos saltator</name>
    <name type="common">Jerdon's jumping ant</name>
    <dbReference type="NCBI Taxonomy" id="610380"/>
    <lineage>
        <taxon>Eukaryota</taxon>
        <taxon>Metazoa</taxon>
        <taxon>Ecdysozoa</taxon>
        <taxon>Arthropoda</taxon>
        <taxon>Hexapoda</taxon>
        <taxon>Insecta</taxon>
        <taxon>Pterygota</taxon>
        <taxon>Neoptera</taxon>
        <taxon>Endopterygota</taxon>
        <taxon>Hymenoptera</taxon>
        <taxon>Apocrita</taxon>
        <taxon>Aculeata</taxon>
        <taxon>Formicoidea</taxon>
        <taxon>Formicidae</taxon>
        <taxon>Ponerinae</taxon>
        <taxon>Ponerini</taxon>
        <taxon>Harpegnathos</taxon>
    </lineage>
</organism>
<evidence type="ECO:0000259" key="1">
    <source>
        <dbReference type="Pfam" id="PF14529"/>
    </source>
</evidence>
<name>E2B316_HARSA</name>
<dbReference type="OMA" id="RMEERHY"/>
<dbReference type="Pfam" id="PF14529">
    <property type="entry name" value="Exo_endo_phos_2"/>
    <property type="match status" value="1"/>
</dbReference>
<gene>
    <name evidence="2" type="ORF">EAI_00109</name>
</gene>
<reference evidence="2 3" key="1">
    <citation type="journal article" date="2010" name="Science">
        <title>Genomic comparison of the ants Camponotus floridanus and Harpegnathos saltator.</title>
        <authorList>
            <person name="Bonasio R."/>
            <person name="Zhang G."/>
            <person name="Ye C."/>
            <person name="Mutti N.S."/>
            <person name="Fang X."/>
            <person name="Qin N."/>
            <person name="Donahue G."/>
            <person name="Yang P."/>
            <person name="Li Q."/>
            <person name="Li C."/>
            <person name="Zhang P."/>
            <person name="Huang Z."/>
            <person name="Berger S.L."/>
            <person name="Reinberg D."/>
            <person name="Wang J."/>
            <person name="Liebig J."/>
        </authorList>
    </citation>
    <scope>NUCLEOTIDE SEQUENCE [LARGE SCALE GENOMIC DNA]</scope>
    <source>
        <strain evidence="2 3">R22 G/1</strain>
    </source>
</reference>
<keyword evidence="3" id="KW-1185">Reference proteome</keyword>
<evidence type="ECO:0000313" key="3">
    <source>
        <dbReference type="Proteomes" id="UP000008237"/>
    </source>
</evidence>
<dbReference type="Gene3D" id="3.60.10.10">
    <property type="entry name" value="Endonuclease/exonuclease/phosphatase"/>
    <property type="match status" value="1"/>
</dbReference>
<dbReference type="AlphaFoldDB" id="E2B316"/>
<protein>
    <submittedName>
        <fullName evidence="2">Probable RNA-directed DNA polymerase from transposon X-element</fullName>
    </submittedName>
</protein>